<feature type="domain" description="AMP-binding enzyme C-terminal" evidence="2">
    <location>
        <begin position="430"/>
        <end position="506"/>
    </location>
</feature>
<keyword evidence="3" id="KW-0614">Plasmid</keyword>
<sequence>MHPLLPEKLQEQYVREGHWTGETLAGVVSSRSLEHPDRPAVLGDRSFTYAELDLAARRLAAQLSDSVAPGDVIVAMLDTGWVCVVAAVATSRLGAQLLPLAPKVPALRAEELTNELSAKAVLITAEALVNAEPRWWTSPTVEQVIVVGQDESNAGCKTLDEVLNASDDFDEFRGTARESRVLFQTEGSTGQSKVVMQTENALFYTSRWYAKSHGLSDSSRYLGLGPYGHVLTTCFMIYTPLQLGGSVFPYAGWKPSTLAGLVKQHALTTTLMSATHIFDLLRLEPEEIEQLRSMETIAAGGKPDHFYPEFEKLTGTTILRCYGMSECPIHTMVTAADRDSYGDTEGRTFDGSELRVVDADGPDGIGEAHVRGPALFLGYFGRPDLIKAATTDEGFYRTGDLVRKDEHGVSLSGRIKDTIRRGSLTVFPAEVESKIKEHSAVFDVALVGLPDERLGERPAAAVVLNPGASLTLEALVEHLRSRGVANYALPESLHVMTKLPTSTVGKLNKRILRELLKQEQLQEVDAR</sequence>
<dbReference type="Gene3D" id="3.30.300.30">
    <property type="match status" value="1"/>
</dbReference>
<dbReference type="Pfam" id="PF13193">
    <property type="entry name" value="AMP-binding_C"/>
    <property type="match status" value="1"/>
</dbReference>
<evidence type="ECO:0000313" key="4">
    <source>
        <dbReference type="Proteomes" id="UP000028488"/>
    </source>
</evidence>
<dbReference type="GO" id="GO:0006631">
    <property type="term" value="P:fatty acid metabolic process"/>
    <property type="evidence" value="ECO:0007669"/>
    <property type="project" value="TreeGrafter"/>
</dbReference>
<dbReference type="InterPro" id="IPR045851">
    <property type="entry name" value="AMP-bd_C_sf"/>
</dbReference>
<evidence type="ECO:0008006" key="5">
    <source>
        <dbReference type="Google" id="ProtNLM"/>
    </source>
</evidence>
<reference evidence="3 4" key="1">
    <citation type="submission" date="2014-07" db="EMBL/GenBank/DDBJ databases">
        <title>Genome Sequence of Rhodococcus opacus Strain R7, a Biodegrader of Mono- and Polycyclic Aromatic Hydrocarbons.</title>
        <authorList>
            <person name="Di Gennaro P."/>
            <person name="Zampolli J."/>
            <person name="Presti I."/>
            <person name="Cappelletti M."/>
            <person name="D'Ursi P."/>
            <person name="Orro A."/>
            <person name="Mezzelani A."/>
            <person name="Milanesi L."/>
        </authorList>
    </citation>
    <scope>NUCLEOTIDE SEQUENCE [LARGE SCALE GENOMIC DNA]</scope>
    <source>
        <strain evidence="3 4">R7</strain>
        <plasmid evidence="3">pPDG2</plasmid>
    </source>
</reference>
<dbReference type="Gene3D" id="3.40.50.12780">
    <property type="entry name" value="N-terminal domain of ligase-like"/>
    <property type="match status" value="1"/>
</dbReference>
<dbReference type="GO" id="GO:0031956">
    <property type="term" value="F:medium-chain fatty acid-CoA ligase activity"/>
    <property type="evidence" value="ECO:0007669"/>
    <property type="project" value="TreeGrafter"/>
</dbReference>
<dbReference type="Proteomes" id="UP000028488">
    <property type="component" value="Plasmid pPDG2"/>
</dbReference>
<dbReference type="AlphaFoldDB" id="A0A076F0E6"/>
<gene>
    <name evidence="3" type="ORF">EP51_42940</name>
</gene>
<dbReference type="InterPro" id="IPR025110">
    <property type="entry name" value="AMP-bd_C"/>
</dbReference>
<organism evidence="3 4">
    <name type="scientific">Rhodococcus opacus</name>
    <name type="common">Nocardia opaca</name>
    <dbReference type="NCBI Taxonomy" id="37919"/>
    <lineage>
        <taxon>Bacteria</taxon>
        <taxon>Bacillati</taxon>
        <taxon>Actinomycetota</taxon>
        <taxon>Actinomycetes</taxon>
        <taxon>Mycobacteriales</taxon>
        <taxon>Nocardiaceae</taxon>
        <taxon>Rhodococcus</taxon>
    </lineage>
</organism>
<dbReference type="InterPro" id="IPR042099">
    <property type="entry name" value="ANL_N_sf"/>
</dbReference>
<name>A0A076F0E6_RHOOP</name>
<evidence type="ECO:0000259" key="1">
    <source>
        <dbReference type="Pfam" id="PF00501"/>
    </source>
</evidence>
<dbReference type="PANTHER" id="PTHR43201">
    <property type="entry name" value="ACYL-COA SYNTHETASE"/>
    <property type="match status" value="1"/>
</dbReference>
<protein>
    <recommendedName>
        <fullName evidence="5">Acyl--CoA ligase</fullName>
    </recommendedName>
</protein>
<accession>A0A076F0E6</accession>
<feature type="domain" description="AMP-dependent synthetase/ligase" evidence="1">
    <location>
        <begin position="34"/>
        <end position="380"/>
    </location>
</feature>
<proteinExistence type="predicted"/>
<dbReference type="EMBL" id="CP008949">
    <property type="protein sequence ID" value="AII10902.1"/>
    <property type="molecule type" value="Genomic_DNA"/>
</dbReference>
<dbReference type="InterPro" id="IPR000873">
    <property type="entry name" value="AMP-dep_synth/lig_dom"/>
</dbReference>
<evidence type="ECO:0000313" key="3">
    <source>
        <dbReference type="EMBL" id="AII10902.1"/>
    </source>
</evidence>
<dbReference type="SUPFAM" id="SSF56801">
    <property type="entry name" value="Acetyl-CoA synthetase-like"/>
    <property type="match status" value="1"/>
</dbReference>
<dbReference type="PANTHER" id="PTHR43201:SF32">
    <property type="entry name" value="2-SUCCINYLBENZOATE--COA LIGASE, CHLOROPLASTIC_PEROXISOMAL"/>
    <property type="match status" value="1"/>
</dbReference>
<dbReference type="RefSeq" id="WP_128643279.1">
    <property type="nucleotide sequence ID" value="NZ_CP008949.1"/>
</dbReference>
<evidence type="ECO:0000259" key="2">
    <source>
        <dbReference type="Pfam" id="PF13193"/>
    </source>
</evidence>
<dbReference type="Pfam" id="PF00501">
    <property type="entry name" value="AMP-binding"/>
    <property type="match status" value="1"/>
</dbReference>
<geneLocation type="plasmid" evidence="3 4">
    <name>pPDG2</name>
</geneLocation>